<organism evidence="9 10">
    <name type="scientific">Leuconostoc suionicum</name>
    <dbReference type="NCBI Taxonomy" id="1511761"/>
    <lineage>
        <taxon>Bacteria</taxon>
        <taxon>Bacillati</taxon>
        <taxon>Bacillota</taxon>
        <taxon>Bacilli</taxon>
        <taxon>Lactobacillales</taxon>
        <taxon>Lactobacillaceae</taxon>
        <taxon>Leuconostoc</taxon>
    </lineage>
</organism>
<feature type="domain" description="HTH luxR-type" evidence="6">
    <location>
        <begin position="145"/>
        <end position="210"/>
    </location>
</feature>
<keyword evidence="1 5" id="KW-0597">Phosphoprotein</keyword>
<dbReference type="RefSeq" id="WP_105299551.1">
    <property type="nucleotide sequence ID" value="NZ_JAERKQ010000001.1"/>
</dbReference>
<dbReference type="SMART" id="SM00421">
    <property type="entry name" value="HTH_LUXR"/>
    <property type="match status" value="1"/>
</dbReference>
<dbReference type="CDD" id="cd06170">
    <property type="entry name" value="LuxR_C_like"/>
    <property type="match status" value="1"/>
</dbReference>
<keyword evidence="3" id="KW-0238">DNA-binding</keyword>
<evidence type="ECO:0000256" key="4">
    <source>
        <dbReference type="ARBA" id="ARBA00023163"/>
    </source>
</evidence>
<evidence type="ECO:0000259" key="7">
    <source>
        <dbReference type="PROSITE" id="PS50110"/>
    </source>
</evidence>
<dbReference type="EMBL" id="OKQU01000001">
    <property type="protein sequence ID" value="SPE06668.1"/>
    <property type="molecule type" value="Genomic_DNA"/>
</dbReference>
<dbReference type="SMART" id="SM00448">
    <property type="entry name" value="REC"/>
    <property type="match status" value="1"/>
</dbReference>
<proteinExistence type="predicted"/>
<dbReference type="InterPro" id="IPR058245">
    <property type="entry name" value="NreC/VraR/RcsB-like_REC"/>
</dbReference>
<reference evidence="8 11" key="1">
    <citation type="submission" date="2018-02" db="EMBL/GenBank/DDBJ databases">
        <authorList>
            <person name="Rodrigo-Torres L."/>
            <person name="Arahal R. D."/>
            <person name="Lucena T."/>
        </authorList>
    </citation>
    <scope>NUCLEOTIDE SEQUENCE [LARGE SCALE GENOMIC DNA]</scope>
    <source>
        <strain evidence="8 11">CECT 8486</strain>
    </source>
</reference>
<dbReference type="Proteomes" id="UP000237923">
    <property type="component" value="Unassembled WGS sequence"/>
</dbReference>
<dbReference type="SUPFAM" id="SSF52172">
    <property type="entry name" value="CheY-like"/>
    <property type="match status" value="1"/>
</dbReference>
<gene>
    <name evidence="9" type="primary">degU</name>
    <name evidence="8" type="ORF">LES8486_00423</name>
    <name evidence="9" type="ORF">LES9216_00570</name>
</gene>
<dbReference type="PROSITE" id="PS50110">
    <property type="entry name" value="RESPONSE_REGULATORY"/>
    <property type="match status" value="1"/>
</dbReference>
<reference evidence="9 10" key="2">
    <citation type="submission" date="2018-02" db="EMBL/GenBank/DDBJ databases">
        <authorList>
            <person name="Cohen D.B."/>
            <person name="Kent A.D."/>
        </authorList>
    </citation>
    <scope>NUCLEOTIDE SEQUENCE [LARGE SCALE GENOMIC DNA]</scope>
    <source>
        <strain evidence="9 10">CECT 9216</strain>
    </source>
</reference>
<dbReference type="PRINTS" id="PR00038">
    <property type="entry name" value="HTHLUXR"/>
</dbReference>
<dbReference type="CDD" id="cd17535">
    <property type="entry name" value="REC_NarL-like"/>
    <property type="match status" value="1"/>
</dbReference>
<accession>A0A2N9K7X4</accession>
<dbReference type="GO" id="GO:0000160">
    <property type="term" value="P:phosphorelay signal transduction system"/>
    <property type="evidence" value="ECO:0007669"/>
    <property type="project" value="InterPro"/>
</dbReference>
<evidence type="ECO:0000313" key="11">
    <source>
        <dbReference type="Proteomes" id="UP000239237"/>
    </source>
</evidence>
<dbReference type="InterPro" id="IPR000792">
    <property type="entry name" value="Tscrpt_reg_LuxR_C"/>
</dbReference>
<dbReference type="InterPro" id="IPR001789">
    <property type="entry name" value="Sig_transdc_resp-reg_receiver"/>
</dbReference>
<keyword evidence="4" id="KW-0804">Transcription</keyword>
<feature type="domain" description="Response regulatory" evidence="7">
    <location>
        <begin position="4"/>
        <end position="120"/>
    </location>
</feature>
<protein>
    <submittedName>
        <fullName evidence="9">Transcriptional regulatory protein DegU</fullName>
    </submittedName>
</protein>
<evidence type="ECO:0000256" key="3">
    <source>
        <dbReference type="ARBA" id="ARBA00023125"/>
    </source>
</evidence>
<name>A0A2N9K7X4_9LACO</name>
<evidence type="ECO:0000256" key="5">
    <source>
        <dbReference type="PROSITE-ProRule" id="PRU00169"/>
    </source>
</evidence>
<dbReference type="GO" id="GO:0003677">
    <property type="term" value="F:DNA binding"/>
    <property type="evidence" value="ECO:0007669"/>
    <property type="project" value="UniProtKB-KW"/>
</dbReference>
<keyword evidence="11" id="KW-1185">Reference proteome</keyword>
<sequence length="215" mass="24206">MTSKIMIVDNHFIIREGIKLIFEGHSDYDVAYEAADGDEAIDIIKQSQVDLVLLDIKMPKKDGFEVMSFIHDHFPDLPVVVLSTFDNVVNIQRMLKLGAKGYLLKDASTETIFTTVDSAITGNMVLQNQISDILFSQNHAEKRPEEKQDYNLSEKELKILSRVARGVKIKLIALEMHLSERTIKSNLTDIYIKMNVSTGVQAVALAVKNNLIDID</sequence>
<dbReference type="Gene3D" id="3.40.50.2300">
    <property type="match status" value="1"/>
</dbReference>
<dbReference type="Pfam" id="PF00072">
    <property type="entry name" value="Response_reg"/>
    <property type="match status" value="1"/>
</dbReference>
<evidence type="ECO:0000313" key="9">
    <source>
        <dbReference type="EMBL" id="SPE06668.1"/>
    </source>
</evidence>
<evidence type="ECO:0000313" key="8">
    <source>
        <dbReference type="EMBL" id="SPD91443.1"/>
    </source>
</evidence>
<evidence type="ECO:0000256" key="1">
    <source>
        <dbReference type="ARBA" id="ARBA00022553"/>
    </source>
</evidence>
<dbReference type="InterPro" id="IPR016032">
    <property type="entry name" value="Sig_transdc_resp-reg_C-effctor"/>
</dbReference>
<dbReference type="PANTHER" id="PTHR43214">
    <property type="entry name" value="TWO-COMPONENT RESPONSE REGULATOR"/>
    <property type="match status" value="1"/>
</dbReference>
<evidence type="ECO:0000256" key="2">
    <source>
        <dbReference type="ARBA" id="ARBA00023015"/>
    </source>
</evidence>
<dbReference type="PANTHER" id="PTHR43214:SF43">
    <property type="entry name" value="TWO-COMPONENT RESPONSE REGULATOR"/>
    <property type="match status" value="1"/>
</dbReference>
<feature type="modified residue" description="4-aspartylphosphate" evidence="5">
    <location>
        <position position="55"/>
    </location>
</feature>
<dbReference type="InterPro" id="IPR011006">
    <property type="entry name" value="CheY-like_superfamily"/>
</dbReference>
<dbReference type="SUPFAM" id="SSF46894">
    <property type="entry name" value="C-terminal effector domain of the bipartite response regulators"/>
    <property type="match status" value="1"/>
</dbReference>
<dbReference type="Proteomes" id="UP000239237">
    <property type="component" value="Unassembled WGS sequence"/>
</dbReference>
<dbReference type="EMBL" id="OKQR01000001">
    <property type="protein sequence ID" value="SPD91443.1"/>
    <property type="molecule type" value="Genomic_DNA"/>
</dbReference>
<dbReference type="PROSITE" id="PS50043">
    <property type="entry name" value="HTH_LUXR_2"/>
    <property type="match status" value="1"/>
</dbReference>
<dbReference type="AlphaFoldDB" id="A0A2N9K7X4"/>
<dbReference type="InterPro" id="IPR039420">
    <property type="entry name" value="WalR-like"/>
</dbReference>
<evidence type="ECO:0000259" key="6">
    <source>
        <dbReference type="PROSITE" id="PS50043"/>
    </source>
</evidence>
<dbReference type="GO" id="GO:0006355">
    <property type="term" value="P:regulation of DNA-templated transcription"/>
    <property type="evidence" value="ECO:0007669"/>
    <property type="project" value="InterPro"/>
</dbReference>
<evidence type="ECO:0000313" key="10">
    <source>
        <dbReference type="Proteomes" id="UP000237923"/>
    </source>
</evidence>
<dbReference type="Pfam" id="PF00196">
    <property type="entry name" value="GerE"/>
    <property type="match status" value="1"/>
</dbReference>
<keyword evidence="2" id="KW-0805">Transcription regulation</keyword>